<dbReference type="EnsemblMetazoa" id="PPAI002526-RA">
    <property type="protein sequence ID" value="PPAI002526-PA"/>
    <property type="gene ID" value="PPAI002526"/>
</dbReference>
<dbReference type="VEuPathDB" id="VectorBase:PPAI002526"/>
<dbReference type="VEuPathDB" id="VectorBase:PPAPM1_004927"/>
<keyword evidence="2" id="KW-1185">Reference proteome</keyword>
<accession>A0A1B0D4W8</accession>
<protein>
    <submittedName>
        <fullName evidence="1">Uncharacterized protein</fullName>
    </submittedName>
</protein>
<name>A0A1B0D4W8_PHLPP</name>
<organism evidence="1 2">
    <name type="scientific">Phlebotomus papatasi</name>
    <name type="common">Sandfly</name>
    <dbReference type="NCBI Taxonomy" id="29031"/>
    <lineage>
        <taxon>Eukaryota</taxon>
        <taxon>Metazoa</taxon>
        <taxon>Ecdysozoa</taxon>
        <taxon>Arthropoda</taxon>
        <taxon>Hexapoda</taxon>
        <taxon>Insecta</taxon>
        <taxon>Pterygota</taxon>
        <taxon>Neoptera</taxon>
        <taxon>Endopterygota</taxon>
        <taxon>Diptera</taxon>
        <taxon>Nematocera</taxon>
        <taxon>Psychodoidea</taxon>
        <taxon>Psychodidae</taxon>
        <taxon>Phlebotomus</taxon>
        <taxon>Phlebotomus</taxon>
    </lineage>
</organism>
<sequence length="569" mass="62262">MVVDPCGKMKIFLTFTIFCVILGIASSQNVVHNFNPLGSNETVTTIEAGRGPGIGQVITGQQCTGNVGCTTSIVGPITKRCPVGYVLDNYICVRTQVISKTSEKIIKCYEGYHLSNGQCVRYSTSFTQHPLQYICPTGYTLNGNLCYPIVIDNPTVQPPVNQHPTFPPSTQGQLVQQPQCPAGFSYNGANCVQYIPNCPTGYQYSGRMCYPSCQGQITTNPCPYTQPQSTPCSYQNCPTSQQINPCCGSPTNPQVPPTVPVQPIPATPQCPPGLILTGNTCSQRITEPDTVPPYEACPDGYENINNECRRNDVDVNRIQPEIVCPEGSKQTAHGCVIEKCVNTTQNCVNTPPSGPTSWPSYPSGTNHLSNYITNHNPVNVTSNVNANSSSHVIVHLSGGETRVISDGEEKIIYVTPQTPVYPVTIPVPTPAPVPVPFPEKCCTVVSPRMCKVVQNGTWGCFHRRKEVCSSICDRPKIYLRPRQPVYRPPIMVVPPMRQRVSSCRGCSYQTAHDCSGCYSRGYCPQYCSRYACSSSSECGYMNQESYCQEQGGEFCSQEYGCLEGDYCEY</sequence>
<reference evidence="1" key="1">
    <citation type="submission" date="2022-08" db="UniProtKB">
        <authorList>
            <consortium name="EnsemblMetazoa"/>
        </authorList>
    </citation>
    <scope>IDENTIFICATION</scope>
    <source>
        <strain evidence="1">Israel</strain>
    </source>
</reference>
<proteinExistence type="predicted"/>
<dbReference type="Proteomes" id="UP000092462">
    <property type="component" value="Unassembled WGS sequence"/>
</dbReference>
<evidence type="ECO:0000313" key="1">
    <source>
        <dbReference type="EnsemblMetazoa" id="PPAI002526-PA"/>
    </source>
</evidence>
<dbReference type="EMBL" id="AJVK01024911">
    <property type="status" value="NOT_ANNOTATED_CDS"/>
    <property type="molecule type" value="Genomic_DNA"/>
</dbReference>
<dbReference type="AlphaFoldDB" id="A0A1B0D4W8"/>
<evidence type="ECO:0000313" key="2">
    <source>
        <dbReference type="Proteomes" id="UP000092462"/>
    </source>
</evidence>